<reference evidence="2" key="3">
    <citation type="submission" date="2025-08" db="UniProtKB">
        <authorList>
            <consortium name="Ensembl"/>
        </authorList>
    </citation>
    <scope>IDENTIFICATION</scope>
</reference>
<proteinExistence type="predicted"/>
<keyword evidence="3" id="KW-1185">Reference proteome</keyword>
<feature type="transmembrane region" description="Helical" evidence="1">
    <location>
        <begin position="7"/>
        <end position="26"/>
    </location>
</feature>
<dbReference type="CDD" id="cd09951">
    <property type="entry name" value="HERV-Rb-like_HR1-HR2"/>
    <property type="match status" value="1"/>
</dbReference>
<dbReference type="GeneTree" id="ENSGT00530000064449"/>
<dbReference type="Proteomes" id="UP000265100">
    <property type="component" value="Chromosome 3"/>
</dbReference>
<protein>
    <submittedName>
        <fullName evidence="2">Uncharacterized protein</fullName>
    </submittedName>
</protein>
<keyword evidence="1" id="KW-0812">Transmembrane</keyword>
<keyword evidence="1" id="KW-0472">Membrane</keyword>
<reference evidence="3" key="2">
    <citation type="submission" date="2023-03" db="EMBL/GenBank/DDBJ databases">
        <authorList>
            <consortium name="Wellcome Sanger Institute Data Sharing"/>
        </authorList>
    </citation>
    <scope>NUCLEOTIDE SEQUENCE [LARGE SCALE GENOMIC DNA]</scope>
</reference>
<dbReference type="Gene3D" id="1.10.287.210">
    <property type="match status" value="1"/>
</dbReference>
<evidence type="ECO:0000313" key="2">
    <source>
        <dbReference type="Ensembl" id="ENSACLP00000047774.1"/>
    </source>
</evidence>
<accession>A0AAX7ST85</accession>
<keyword evidence="1" id="KW-1133">Transmembrane helix</keyword>
<reference evidence="2" key="4">
    <citation type="submission" date="2025-09" db="UniProtKB">
        <authorList>
            <consortium name="Ensembl"/>
        </authorList>
    </citation>
    <scope>IDENTIFICATION</scope>
</reference>
<name>A0AAX7ST85_ASTCA</name>
<dbReference type="Ensembl" id="ENSACLT00000054143.1">
    <property type="protein sequence ID" value="ENSACLP00000047774.1"/>
    <property type="gene ID" value="ENSACLG00000038385.1"/>
</dbReference>
<dbReference type="InterPro" id="IPR018154">
    <property type="entry name" value="TLV/ENV_coat_polyprotein"/>
</dbReference>
<dbReference type="Pfam" id="PF00429">
    <property type="entry name" value="TLV_coat"/>
    <property type="match status" value="1"/>
</dbReference>
<organism evidence="2 3">
    <name type="scientific">Astatotilapia calliptera</name>
    <name type="common">Eastern happy</name>
    <name type="synonym">Chromis callipterus</name>
    <dbReference type="NCBI Taxonomy" id="8154"/>
    <lineage>
        <taxon>Eukaryota</taxon>
        <taxon>Metazoa</taxon>
        <taxon>Chordata</taxon>
        <taxon>Craniata</taxon>
        <taxon>Vertebrata</taxon>
        <taxon>Euteleostomi</taxon>
        <taxon>Actinopterygii</taxon>
        <taxon>Neopterygii</taxon>
        <taxon>Teleostei</taxon>
        <taxon>Neoteleostei</taxon>
        <taxon>Acanthomorphata</taxon>
        <taxon>Ovalentaria</taxon>
        <taxon>Cichlomorphae</taxon>
        <taxon>Cichliformes</taxon>
        <taxon>Cichlidae</taxon>
        <taxon>African cichlids</taxon>
        <taxon>Pseudocrenilabrinae</taxon>
        <taxon>Haplochromini</taxon>
        <taxon>Astatotilapia</taxon>
    </lineage>
</organism>
<sequence>MKLWENWKITGVLGLISVITCFFVFWQTGELPRHRGLSAPEPEPIKSSKKVKRAVGSGGDDGCLKASGGVEFGYVNGSTRAFTFDLCEVIKCSGDGNSWRTYNVWVCYHPMMCYPKSVWGPSWDSDIYTYVTDQWCSWQDVVAWTGVGWQPTVPPALEGIAIQRDYSVTNNPITLSLGPWSELPEPGFDGGAFYLVVGVDKVGTDPFGLIRVNLFNPRSKPLGNDSALNLTVQTDPVETVTYKDPEEKWFVATDYTRLKPQELIERATGFGDRNLWLDWVAQNAKEQKVVDCVACATARPHLFTEPAPLYPEDEWGYNCMLRLTREAVDTGNCTTLSGLYPPIDKRTQPGSFTPKRDNYTCFEFSTDRVRFRLGRINPSWCQRTITGRTTNDVSDPSTIIGTWARGGLYYYCGEYTLLVQVPLGSVGTCALVRLAAPLMLIGSRLETIPQQGADVSTARRRRATGAIHKYDPRRDSPTWIDSIGVPRGVPDEYKLVDQIAAGFESVFLWVTPNKNVDRINYVHYNVLRLSNLTRDAVEGLAEQLGPTSLMGIQNRMALDMLLAEKGGVCAMFGDLCCTFIPNNTAPDGTVTRALENLKTLSRTMHEQSGVNSRLGDWFTSVFGQYKGLFMSAMFSLLVFLGLLLIGCCLIPLVRQVLGNLVSRAIASGSAGSAGPEHMMPLREAAWTEE</sequence>
<evidence type="ECO:0000313" key="3">
    <source>
        <dbReference type="Proteomes" id="UP000265100"/>
    </source>
</evidence>
<dbReference type="PANTHER" id="PTHR10424">
    <property type="entry name" value="VIRAL ENVELOPE PROTEIN"/>
    <property type="match status" value="1"/>
</dbReference>
<dbReference type="PANTHER" id="PTHR10424:SF80">
    <property type="entry name" value="ENVELOPE GLYCOPROTEIN"/>
    <property type="match status" value="1"/>
</dbReference>
<feature type="transmembrane region" description="Helical" evidence="1">
    <location>
        <begin position="628"/>
        <end position="653"/>
    </location>
</feature>
<dbReference type="SUPFAM" id="SSF58069">
    <property type="entry name" value="Virus ectodomain"/>
    <property type="match status" value="1"/>
</dbReference>
<evidence type="ECO:0000256" key="1">
    <source>
        <dbReference type="SAM" id="Phobius"/>
    </source>
</evidence>
<reference evidence="2 3" key="1">
    <citation type="submission" date="2018-05" db="EMBL/GenBank/DDBJ databases">
        <authorList>
            <person name="Datahose"/>
        </authorList>
    </citation>
    <scope>NUCLEOTIDE SEQUENCE</scope>
</reference>
<dbReference type="AlphaFoldDB" id="A0AAX7ST85"/>